<gene>
    <name evidence="1" type="ORF">PYCCODRAFT_1272028</name>
</gene>
<proteinExistence type="predicted"/>
<dbReference type="EMBL" id="KZ084094">
    <property type="protein sequence ID" value="OSD05000.1"/>
    <property type="molecule type" value="Genomic_DNA"/>
</dbReference>
<organism evidence="1 2">
    <name type="scientific">Trametes coccinea (strain BRFM310)</name>
    <name type="common">Pycnoporus coccineus</name>
    <dbReference type="NCBI Taxonomy" id="1353009"/>
    <lineage>
        <taxon>Eukaryota</taxon>
        <taxon>Fungi</taxon>
        <taxon>Dikarya</taxon>
        <taxon>Basidiomycota</taxon>
        <taxon>Agaricomycotina</taxon>
        <taxon>Agaricomycetes</taxon>
        <taxon>Polyporales</taxon>
        <taxon>Polyporaceae</taxon>
        <taxon>Trametes</taxon>
    </lineage>
</organism>
<accession>A0A1Y2IV25</accession>
<dbReference type="Proteomes" id="UP000193067">
    <property type="component" value="Unassembled WGS sequence"/>
</dbReference>
<protein>
    <submittedName>
        <fullName evidence="1">Uncharacterized protein</fullName>
    </submittedName>
</protein>
<dbReference type="AlphaFoldDB" id="A0A1Y2IV25"/>
<keyword evidence="2" id="KW-1185">Reference proteome</keyword>
<evidence type="ECO:0000313" key="2">
    <source>
        <dbReference type="Proteomes" id="UP000193067"/>
    </source>
</evidence>
<reference evidence="1 2" key="1">
    <citation type="journal article" date="2015" name="Biotechnol. Biofuels">
        <title>Enhanced degradation of softwood versus hardwood by the white-rot fungus Pycnoporus coccineus.</title>
        <authorList>
            <person name="Couturier M."/>
            <person name="Navarro D."/>
            <person name="Chevret D."/>
            <person name="Henrissat B."/>
            <person name="Piumi F."/>
            <person name="Ruiz-Duenas F.J."/>
            <person name="Martinez A.T."/>
            <person name="Grigoriev I.V."/>
            <person name="Riley R."/>
            <person name="Lipzen A."/>
            <person name="Berrin J.G."/>
            <person name="Master E.R."/>
            <person name="Rosso M.N."/>
        </authorList>
    </citation>
    <scope>NUCLEOTIDE SEQUENCE [LARGE SCALE GENOMIC DNA]</scope>
    <source>
        <strain evidence="1 2">BRFM310</strain>
    </source>
</reference>
<sequence>MHDGISAMRTRETVRTPGGGHQLCTRGAMRWNRLPGCCCSLLWNTEWAGGLGGGGGVRRAWFTLVDSRALAAPLVYESSVAAVADEISASEDWMGPRPLSGSSRWVHTVTRVDELSRADVWLDHGRCEGASALAEAVEYFRSRSDTVGGGQICPAVRRRLSPLSPLLSAFLSIPWATRICTTREPQATLGRSVLSAISGQWHGFVYARSRRRTPNCMLPHWAQALALLLVRYSPVWKSRRRESRIIIASSLPPRLGA</sequence>
<evidence type="ECO:0000313" key="1">
    <source>
        <dbReference type="EMBL" id="OSD05000.1"/>
    </source>
</evidence>
<name>A0A1Y2IV25_TRAC3</name>